<dbReference type="EMBL" id="JABBWK010000156">
    <property type="protein sequence ID" value="KAG1889619.1"/>
    <property type="molecule type" value="Genomic_DNA"/>
</dbReference>
<dbReference type="RefSeq" id="XP_041217480.1">
    <property type="nucleotide sequence ID" value="XM_041368646.1"/>
</dbReference>
<proteinExistence type="predicted"/>
<sequence length="619" mass="71266">MTGSNSESDEEPQKQVPLNKEEVTILESYLEQWDSGSGQERNVIWRDATTEARLKAPKMDKNLLRSRKTVYRKWLQNHGEKKKDTKAPINLGRKWTYHTVVGALRKKELLKKIQDDTGVNPGKPEMMHHYSRYLTNMVNSLTEKEIEDATDMAGQWNAQGVPPGIQADTVRRKSEDLLWYVACEMFKKAGMRLFILSAWKSEDDKLMVSSHNYNEEIGNGESFERTHDWKDILPEWKSYVSKQFNNEIESDTVVKKGRKDKTYILHIGDDVLPVLLDYTELDSETRKAVVRAFLNWHYHEWNSSTPSASLIVAVEDCSKNPKELVPWKEVIPRQDELIPPPYLPEGKKLREPSRMTRHEATELLQFWYDQQENCRDVTFEFHGWWSKVEKEVRPPVIWNCKGEVDTEMTEMEAVGTRVKSRAQRKSRKTSTAQVTVHSDGSEDTDDQMQEEKINAAKWLVGRTRPKLKVRVSMAIPESDHAEETSSDEIQMPREHEAWINKLGRTSGKGVAHEVAVRSKTKFTPAKQSDPEPSASRYPEPPVDNPRRVGPASRPTAEKPATKRYVQDKSSEIAPRGKKCPAEDQLQDSLAKWTRSQTVNIPAKRLKKPNSRYATNFVRG</sequence>
<dbReference type="AlphaFoldDB" id="A0AAD4DRQ5"/>
<feature type="region of interest" description="Disordered" evidence="1">
    <location>
        <begin position="1"/>
        <end position="20"/>
    </location>
</feature>
<feature type="compositionally biased region" description="Polar residues" evidence="1">
    <location>
        <begin position="429"/>
        <end position="438"/>
    </location>
</feature>
<evidence type="ECO:0000313" key="3">
    <source>
        <dbReference type="Proteomes" id="UP001195769"/>
    </source>
</evidence>
<reference evidence="2" key="1">
    <citation type="journal article" date="2020" name="New Phytol.">
        <title>Comparative genomics reveals dynamic genome evolution in host specialist ectomycorrhizal fungi.</title>
        <authorList>
            <person name="Lofgren L.A."/>
            <person name="Nguyen N.H."/>
            <person name="Vilgalys R."/>
            <person name="Ruytinx J."/>
            <person name="Liao H.L."/>
            <person name="Branco S."/>
            <person name="Kuo A."/>
            <person name="LaButti K."/>
            <person name="Lipzen A."/>
            <person name="Andreopoulos W."/>
            <person name="Pangilinan J."/>
            <person name="Riley R."/>
            <person name="Hundley H."/>
            <person name="Na H."/>
            <person name="Barry K."/>
            <person name="Grigoriev I.V."/>
            <person name="Stajich J.E."/>
            <person name="Kennedy P.G."/>
        </authorList>
    </citation>
    <scope>NUCLEOTIDE SEQUENCE</scope>
    <source>
        <strain evidence="2">FC203</strain>
    </source>
</reference>
<name>A0AAD4DRQ5_9AGAM</name>
<feature type="region of interest" description="Disordered" evidence="1">
    <location>
        <begin position="420"/>
        <end position="448"/>
    </location>
</feature>
<accession>A0AAD4DRQ5</accession>
<evidence type="ECO:0000256" key="1">
    <source>
        <dbReference type="SAM" id="MobiDB-lite"/>
    </source>
</evidence>
<keyword evidence="3" id="KW-1185">Reference proteome</keyword>
<evidence type="ECO:0000313" key="2">
    <source>
        <dbReference type="EMBL" id="KAG1889619.1"/>
    </source>
</evidence>
<organism evidence="2 3">
    <name type="scientific">Suillus fuscotomentosus</name>
    <dbReference type="NCBI Taxonomy" id="1912939"/>
    <lineage>
        <taxon>Eukaryota</taxon>
        <taxon>Fungi</taxon>
        <taxon>Dikarya</taxon>
        <taxon>Basidiomycota</taxon>
        <taxon>Agaricomycotina</taxon>
        <taxon>Agaricomycetes</taxon>
        <taxon>Agaricomycetidae</taxon>
        <taxon>Boletales</taxon>
        <taxon>Suillineae</taxon>
        <taxon>Suillaceae</taxon>
        <taxon>Suillus</taxon>
    </lineage>
</organism>
<feature type="compositionally biased region" description="Basic and acidic residues" evidence="1">
    <location>
        <begin position="555"/>
        <end position="570"/>
    </location>
</feature>
<protein>
    <submittedName>
        <fullName evidence="2">Uncharacterized protein</fullName>
    </submittedName>
</protein>
<comment type="caution">
    <text evidence="2">The sequence shown here is derived from an EMBL/GenBank/DDBJ whole genome shotgun (WGS) entry which is preliminary data.</text>
</comment>
<feature type="region of interest" description="Disordered" evidence="1">
    <location>
        <begin position="501"/>
        <end position="585"/>
    </location>
</feature>
<gene>
    <name evidence="2" type="ORF">F5891DRAFT_1198554</name>
</gene>
<dbReference type="GeneID" id="64662944"/>
<dbReference type="Proteomes" id="UP001195769">
    <property type="component" value="Unassembled WGS sequence"/>
</dbReference>